<dbReference type="Proteomes" id="UP000311605">
    <property type="component" value="Unassembled WGS sequence"/>
</dbReference>
<organism evidence="1 2">
    <name type="scientific">Aliirhizobium smilacinae</name>
    <dbReference type="NCBI Taxonomy" id="1395944"/>
    <lineage>
        <taxon>Bacteria</taxon>
        <taxon>Pseudomonadati</taxon>
        <taxon>Pseudomonadota</taxon>
        <taxon>Alphaproteobacteria</taxon>
        <taxon>Hyphomicrobiales</taxon>
        <taxon>Rhizobiaceae</taxon>
        <taxon>Aliirhizobium</taxon>
    </lineage>
</organism>
<evidence type="ECO:0000313" key="1">
    <source>
        <dbReference type="EMBL" id="TNM65238.1"/>
    </source>
</evidence>
<dbReference type="RefSeq" id="WP_139672562.1">
    <property type="nucleotide sequence ID" value="NZ_VDMN01000001.1"/>
</dbReference>
<name>A0A5C4XPL7_9HYPH</name>
<dbReference type="AlphaFoldDB" id="A0A5C4XPL7"/>
<keyword evidence="2" id="KW-1185">Reference proteome</keyword>
<dbReference type="EMBL" id="VDMN01000001">
    <property type="protein sequence ID" value="TNM65238.1"/>
    <property type="molecule type" value="Genomic_DNA"/>
</dbReference>
<accession>A0A5C4XPL7</accession>
<dbReference type="OrthoDB" id="9255620at2"/>
<sequence>MTEVAIGPKSRFFVSSRFPDGVDRLIEGIETEFGGSTIGNIWRTAEVIVRSGIDWTGWVNYHDGLRSAYLSALGDMPEYRHGTWGSDKERKADMWSHNQLAFSLKQRLYVPDDVPMPTFLEGKAAKPSVLRSMSECRGVSMDVIHEYFLKSFDSQQFLQGHDGYEVQAWQSLIDVGMIVSGDDIPVAAAITDLSMAEARSALRALSEKPERSLSSNLSLIKTCHAADEGRVQDALASVRDWTTTYYVLPPPAMTWSDFQSMRQQVKGMAVALGDLYVDVIRRKYPLDHMTLTSP</sequence>
<reference evidence="1 2" key="1">
    <citation type="submission" date="2019-06" db="EMBL/GenBank/DDBJ databases">
        <title>The draft genome of Rhizobium smilacinae PTYR-5.</title>
        <authorList>
            <person name="Liu L."/>
            <person name="Li L."/>
            <person name="Zhang X."/>
        </authorList>
    </citation>
    <scope>NUCLEOTIDE SEQUENCE [LARGE SCALE GENOMIC DNA]</scope>
    <source>
        <strain evidence="1 2">PTYR-5</strain>
    </source>
</reference>
<gene>
    <name evidence="1" type="ORF">FHP24_02845</name>
</gene>
<protein>
    <submittedName>
        <fullName evidence="1">Uncharacterized protein</fullName>
    </submittedName>
</protein>
<evidence type="ECO:0000313" key="2">
    <source>
        <dbReference type="Proteomes" id="UP000311605"/>
    </source>
</evidence>
<proteinExistence type="predicted"/>
<comment type="caution">
    <text evidence="1">The sequence shown here is derived from an EMBL/GenBank/DDBJ whole genome shotgun (WGS) entry which is preliminary data.</text>
</comment>